<reference evidence="2 3" key="1">
    <citation type="journal article" date="2021" name="bioRxiv">
        <title>Chromosome-scale and haplotype-resolved genome assembly of a tetraploid potato cultivar.</title>
        <authorList>
            <person name="Sun H."/>
            <person name="Jiao W.-B."/>
            <person name="Krause K."/>
            <person name="Campoy J.A."/>
            <person name="Goel M."/>
            <person name="Folz-Donahue K."/>
            <person name="Kukat C."/>
            <person name="Huettel B."/>
            <person name="Schneeberger K."/>
        </authorList>
    </citation>
    <scope>NUCLEOTIDE SEQUENCE [LARGE SCALE GENOMIC DNA]</scope>
    <source>
        <strain evidence="2">SolTubOtavaFocal</strain>
        <tissue evidence="2">Leaves</tissue>
    </source>
</reference>
<gene>
    <name evidence="2" type="ORF">KY290_034369</name>
</gene>
<dbReference type="PANTHER" id="PTHR33233">
    <property type="entry name" value="ENDONUCLEASE/EXONUCLEASE/PHOSPHATASE"/>
    <property type="match status" value="1"/>
</dbReference>
<proteinExistence type="predicted"/>
<accession>A0ABQ7U344</accession>
<protein>
    <recommendedName>
        <fullName evidence="4">DUF4283 domain-containing protein</fullName>
    </recommendedName>
</protein>
<feature type="signal peptide" evidence="1">
    <location>
        <begin position="1"/>
        <end position="23"/>
    </location>
</feature>
<evidence type="ECO:0000313" key="3">
    <source>
        <dbReference type="Proteomes" id="UP000826656"/>
    </source>
</evidence>
<organism evidence="2 3">
    <name type="scientific">Solanum tuberosum</name>
    <name type="common">Potato</name>
    <dbReference type="NCBI Taxonomy" id="4113"/>
    <lineage>
        <taxon>Eukaryota</taxon>
        <taxon>Viridiplantae</taxon>
        <taxon>Streptophyta</taxon>
        <taxon>Embryophyta</taxon>
        <taxon>Tracheophyta</taxon>
        <taxon>Spermatophyta</taxon>
        <taxon>Magnoliopsida</taxon>
        <taxon>eudicotyledons</taxon>
        <taxon>Gunneridae</taxon>
        <taxon>Pentapetalae</taxon>
        <taxon>asterids</taxon>
        <taxon>lamiids</taxon>
        <taxon>Solanales</taxon>
        <taxon>Solanaceae</taxon>
        <taxon>Solanoideae</taxon>
        <taxon>Solaneae</taxon>
        <taxon>Solanum</taxon>
    </lineage>
</organism>
<dbReference type="EMBL" id="JAIVGD010000026">
    <property type="protein sequence ID" value="KAH0741326.1"/>
    <property type="molecule type" value="Genomic_DNA"/>
</dbReference>
<evidence type="ECO:0000313" key="2">
    <source>
        <dbReference type="EMBL" id="KAH0741326.1"/>
    </source>
</evidence>
<keyword evidence="3" id="KW-1185">Reference proteome</keyword>
<keyword evidence="1" id="KW-0732">Signal</keyword>
<comment type="caution">
    <text evidence="2">The sequence shown here is derived from an EMBL/GenBank/DDBJ whole genome shotgun (WGS) entry which is preliminary data.</text>
</comment>
<evidence type="ECO:0000256" key="1">
    <source>
        <dbReference type="SAM" id="SignalP"/>
    </source>
</evidence>
<sequence length="109" mass="12297">MSIKSIAILDLMTIAALERFVATQWNFAAKPKAFYHNDGNKPMILKMWTPESDFGKEILQTIPLWVKYPNLPLSCWGADSLSRISSVLGTPLFVDECTSKIERISFAQC</sequence>
<name>A0ABQ7U344_SOLTU</name>
<feature type="chain" id="PRO_5045710719" description="DUF4283 domain-containing protein" evidence="1">
    <location>
        <begin position="24"/>
        <end position="109"/>
    </location>
</feature>
<evidence type="ECO:0008006" key="4">
    <source>
        <dbReference type="Google" id="ProtNLM"/>
    </source>
</evidence>
<dbReference type="Proteomes" id="UP000826656">
    <property type="component" value="Unassembled WGS sequence"/>
</dbReference>
<dbReference type="PANTHER" id="PTHR33233:SF17">
    <property type="entry name" value="DUF4283 DOMAIN-CONTAINING PROTEIN"/>
    <property type="match status" value="1"/>
</dbReference>